<reference evidence="1" key="1">
    <citation type="submission" date="2021-06" db="EMBL/GenBank/DDBJ databases">
        <authorList>
            <person name="Kallberg Y."/>
            <person name="Tangrot J."/>
            <person name="Rosling A."/>
        </authorList>
    </citation>
    <scope>NUCLEOTIDE SEQUENCE</scope>
    <source>
        <strain evidence="1">CL356</strain>
    </source>
</reference>
<accession>A0ACA9PQ41</accession>
<sequence length="59" mass="6705">IWSRLWSTNWVHRAIALEKASQADFSKADCNWDEGQSEQGDEIVERGINKTNASLGKEQ</sequence>
<feature type="non-terminal residue" evidence="1">
    <location>
        <position position="1"/>
    </location>
</feature>
<protein>
    <submittedName>
        <fullName evidence="1">3273_t:CDS:1</fullName>
    </submittedName>
</protein>
<evidence type="ECO:0000313" key="2">
    <source>
        <dbReference type="Proteomes" id="UP000789525"/>
    </source>
</evidence>
<evidence type="ECO:0000313" key="1">
    <source>
        <dbReference type="EMBL" id="CAG8718057.1"/>
    </source>
</evidence>
<gene>
    <name evidence="1" type="ORF">ACOLOM_LOCUS11001</name>
</gene>
<dbReference type="EMBL" id="CAJVPT010037669">
    <property type="protein sequence ID" value="CAG8718057.1"/>
    <property type="molecule type" value="Genomic_DNA"/>
</dbReference>
<keyword evidence="2" id="KW-1185">Reference proteome</keyword>
<organism evidence="1 2">
    <name type="scientific">Acaulospora colombiana</name>
    <dbReference type="NCBI Taxonomy" id="27376"/>
    <lineage>
        <taxon>Eukaryota</taxon>
        <taxon>Fungi</taxon>
        <taxon>Fungi incertae sedis</taxon>
        <taxon>Mucoromycota</taxon>
        <taxon>Glomeromycotina</taxon>
        <taxon>Glomeromycetes</taxon>
        <taxon>Diversisporales</taxon>
        <taxon>Acaulosporaceae</taxon>
        <taxon>Acaulospora</taxon>
    </lineage>
</organism>
<proteinExistence type="predicted"/>
<name>A0ACA9PQ41_9GLOM</name>
<comment type="caution">
    <text evidence="1">The sequence shown here is derived from an EMBL/GenBank/DDBJ whole genome shotgun (WGS) entry which is preliminary data.</text>
</comment>
<dbReference type="Proteomes" id="UP000789525">
    <property type="component" value="Unassembled WGS sequence"/>
</dbReference>